<protein>
    <submittedName>
        <fullName evidence="3">Acetyltransferase</fullName>
    </submittedName>
</protein>
<dbReference type="Proteomes" id="UP000831327">
    <property type="component" value="Chromosome"/>
</dbReference>
<evidence type="ECO:0000256" key="1">
    <source>
        <dbReference type="SAM" id="MobiDB-lite"/>
    </source>
</evidence>
<dbReference type="InterPro" id="IPR051908">
    <property type="entry name" value="Ribosomal_N-acetyltransferase"/>
</dbReference>
<dbReference type="Gene3D" id="3.40.630.30">
    <property type="match status" value="1"/>
</dbReference>
<evidence type="ECO:0000259" key="2">
    <source>
        <dbReference type="PROSITE" id="PS51186"/>
    </source>
</evidence>
<dbReference type="PANTHER" id="PTHR43441">
    <property type="entry name" value="RIBOSOMAL-PROTEIN-SERINE ACETYLTRANSFERASE"/>
    <property type="match status" value="1"/>
</dbReference>
<feature type="domain" description="N-acetyltransferase" evidence="2">
    <location>
        <begin position="49"/>
        <end position="219"/>
    </location>
</feature>
<reference evidence="3 4" key="1">
    <citation type="journal article" date="2016" name="Microbes Environ.">
        <title>Phylogenetically diverse aerobic anoxygenic phototrophic bacteria isolated from epilithic biofilms in Tama river, Japan.</title>
        <authorList>
            <person name="Hirose S."/>
            <person name="Matsuura K."/>
            <person name="Haruta S."/>
        </authorList>
    </citation>
    <scope>NUCLEOTIDE SEQUENCE [LARGE SCALE GENOMIC DNA]</scope>
    <source>
        <strain evidence="3 4">S08</strain>
    </source>
</reference>
<sequence length="251" mass="27797">MRTAATRSLLRRMTDLPEGVPFDPDTDPPVGPLVDATPRPLPARVPHRGGSVDLEPLHVRHASELFRAAQGQPAEASWAYLGAGPFATEEAMRAHVAAFAATHDPMAWAVRPHATGTADGWLTLMEIHPAHAHIEIGNIWFSPRMQRTRAATEAMFLLMRHAMDDLGYRRLTWKCNALNMPSRKAAARLGFTYEGTLRDLLVVKGRVRSTAWFSILAAEWPSRRDAMLAWLADANFSPDGRPKRGLAELRG</sequence>
<evidence type="ECO:0000313" key="3">
    <source>
        <dbReference type="EMBL" id="BDG73626.1"/>
    </source>
</evidence>
<dbReference type="InterPro" id="IPR000182">
    <property type="entry name" value="GNAT_dom"/>
</dbReference>
<accession>A0ABM7Y6Q1</accession>
<keyword evidence="4" id="KW-1185">Reference proteome</keyword>
<name>A0ABM7Y6Q1_9PROT</name>
<proteinExistence type="predicted"/>
<dbReference type="PANTHER" id="PTHR43441:SF2">
    <property type="entry name" value="FAMILY ACETYLTRANSFERASE, PUTATIVE (AFU_ORTHOLOGUE AFUA_7G00850)-RELATED"/>
    <property type="match status" value="1"/>
</dbReference>
<dbReference type="Pfam" id="PF13302">
    <property type="entry name" value="Acetyltransf_3"/>
    <property type="match status" value="1"/>
</dbReference>
<feature type="region of interest" description="Disordered" evidence="1">
    <location>
        <begin position="1"/>
        <end position="43"/>
    </location>
</feature>
<gene>
    <name evidence="3" type="ORF">Rmf_35550</name>
</gene>
<dbReference type="SUPFAM" id="SSF55729">
    <property type="entry name" value="Acyl-CoA N-acyltransferases (Nat)"/>
    <property type="match status" value="1"/>
</dbReference>
<dbReference type="PROSITE" id="PS51186">
    <property type="entry name" value="GNAT"/>
    <property type="match status" value="1"/>
</dbReference>
<dbReference type="EMBL" id="AP025637">
    <property type="protein sequence ID" value="BDG73626.1"/>
    <property type="molecule type" value="Genomic_DNA"/>
</dbReference>
<dbReference type="InterPro" id="IPR016181">
    <property type="entry name" value="Acyl_CoA_acyltransferase"/>
</dbReference>
<organism evidence="3 4">
    <name type="scientific">Roseomonas fluvialis</name>
    <dbReference type="NCBI Taxonomy" id="1750527"/>
    <lineage>
        <taxon>Bacteria</taxon>
        <taxon>Pseudomonadati</taxon>
        <taxon>Pseudomonadota</taxon>
        <taxon>Alphaproteobacteria</taxon>
        <taxon>Acetobacterales</taxon>
        <taxon>Roseomonadaceae</taxon>
        <taxon>Roseomonas</taxon>
    </lineage>
</organism>
<evidence type="ECO:0000313" key="4">
    <source>
        <dbReference type="Proteomes" id="UP000831327"/>
    </source>
</evidence>